<dbReference type="Proteomes" id="UP000188532">
    <property type="component" value="Unassembled WGS sequence"/>
</dbReference>
<proteinExistence type="predicted"/>
<dbReference type="AlphaFoldDB" id="A0A1V3XX43"/>
<accession>A0A1V3XX43</accession>
<organism evidence="1 2">
    <name type="scientific">Mycobacterium kansasii</name>
    <dbReference type="NCBI Taxonomy" id="1768"/>
    <lineage>
        <taxon>Bacteria</taxon>
        <taxon>Bacillati</taxon>
        <taxon>Actinomycetota</taxon>
        <taxon>Actinomycetes</taxon>
        <taxon>Mycobacteriales</taxon>
        <taxon>Mycobacteriaceae</taxon>
        <taxon>Mycobacterium</taxon>
    </lineage>
</organism>
<reference evidence="1 2" key="1">
    <citation type="submission" date="2017-02" db="EMBL/GenBank/DDBJ databases">
        <title>Complete genome sequences of Mycobacterium kansasii strains isolated from rhesus macaques.</title>
        <authorList>
            <person name="Panda A."/>
            <person name="Nagaraj S."/>
            <person name="Zhao X."/>
            <person name="Tettelin H."/>
            <person name="Detolla L.J."/>
        </authorList>
    </citation>
    <scope>NUCLEOTIDE SEQUENCE [LARGE SCALE GENOMIC DNA]</scope>
    <source>
        <strain evidence="1 2">11-3469</strain>
    </source>
</reference>
<dbReference type="EMBL" id="MVBN01000001">
    <property type="protein sequence ID" value="OOK83813.1"/>
    <property type="molecule type" value="Genomic_DNA"/>
</dbReference>
<evidence type="ECO:0000313" key="2">
    <source>
        <dbReference type="Proteomes" id="UP000188532"/>
    </source>
</evidence>
<protein>
    <submittedName>
        <fullName evidence="1">Uncharacterized protein</fullName>
    </submittedName>
</protein>
<gene>
    <name evidence="1" type="ORF">BZL29_1501</name>
</gene>
<name>A0A1V3XX43_MYCKA</name>
<evidence type="ECO:0000313" key="1">
    <source>
        <dbReference type="EMBL" id="OOK83813.1"/>
    </source>
</evidence>
<sequence>MAVKSAQRGRRRALLQRWLDMIAEIFDLAARKISAATDPRPDCFAAAAVRCAGR</sequence>
<comment type="caution">
    <text evidence="1">The sequence shown here is derived from an EMBL/GenBank/DDBJ whole genome shotgun (WGS) entry which is preliminary data.</text>
</comment>